<dbReference type="InterPro" id="IPR016181">
    <property type="entry name" value="Acyl_CoA_acyltransferase"/>
</dbReference>
<dbReference type="InterPro" id="IPR055100">
    <property type="entry name" value="GNAT_LYC1-like"/>
</dbReference>
<dbReference type="OrthoDB" id="2020070at2759"/>
<accession>A0A9P3G0C9</accession>
<dbReference type="Pfam" id="PF22998">
    <property type="entry name" value="GNAT_LYC1-like"/>
    <property type="match status" value="1"/>
</dbReference>
<dbReference type="PANTHER" id="PTHR34815:SF2">
    <property type="entry name" value="N-ACETYLTRANSFERASE DOMAIN-CONTAINING PROTEIN"/>
    <property type="match status" value="1"/>
</dbReference>
<proteinExistence type="predicted"/>
<gene>
    <name evidence="2" type="ORF">PsYK624_027120</name>
</gene>
<evidence type="ECO:0000313" key="2">
    <source>
        <dbReference type="EMBL" id="GJE86632.1"/>
    </source>
</evidence>
<feature type="domain" description="LYC1 C-terminal" evidence="1">
    <location>
        <begin position="186"/>
        <end position="372"/>
    </location>
</feature>
<comment type="caution">
    <text evidence="2">The sequence shown here is derived from an EMBL/GenBank/DDBJ whole genome shotgun (WGS) entry which is preliminary data.</text>
</comment>
<protein>
    <submittedName>
        <fullName evidence="2">Acetyltransferase domain-containing protein</fullName>
    </submittedName>
</protein>
<evidence type="ECO:0000313" key="3">
    <source>
        <dbReference type="Proteomes" id="UP000703269"/>
    </source>
</evidence>
<organism evidence="2 3">
    <name type="scientific">Phanerochaete sordida</name>
    <dbReference type="NCBI Taxonomy" id="48140"/>
    <lineage>
        <taxon>Eukaryota</taxon>
        <taxon>Fungi</taxon>
        <taxon>Dikarya</taxon>
        <taxon>Basidiomycota</taxon>
        <taxon>Agaricomycotina</taxon>
        <taxon>Agaricomycetes</taxon>
        <taxon>Polyporales</taxon>
        <taxon>Phanerochaetaceae</taxon>
        <taxon>Phanerochaete</taxon>
    </lineage>
</organism>
<dbReference type="SUPFAM" id="SSF55729">
    <property type="entry name" value="Acyl-CoA N-acyltransferases (Nat)"/>
    <property type="match status" value="1"/>
</dbReference>
<evidence type="ECO:0000259" key="1">
    <source>
        <dbReference type="Pfam" id="PF22998"/>
    </source>
</evidence>
<dbReference type="Proteomes" id="UP000703269">
    <property type="component" value="Unassembled WGS sequence"/>
</dbReference>
<dbReference type="AlphaFoldDB" id="A0A9P3G0C9"/>
<dbReference type="PANTHER" id="PTHR34815">
    <property type="entry name" value="LYSINE ACETYLTRANSFERASE"/>
    <property type="match status" value="1"/>
</dbReference>
<keyword evidence="3" id="KW-1185">Reference proteome</keyword>
<dbReference type="EMBL" id="BPQB01000004">
    <property type="protein sequence ID" value="GJE86632.1"/>
    <property type="molecule type" value="Genomic_DNA"/>
</dbReference>
<reference evidence="2 3" key="1">
    <citation type="submission" date="2021-08" db="EMBL/GenBank/DDBJ databases">
        <title>Draft Genome Sequence of Phanerochaete sordida strain YK-624.</title>
        <authorList>
            <person name="Mori T."/>
            <person name="Dohra H."/>
            <person name="Suzuki T."/>
            <person name="Kawagishi H."/>
            <person name="Hirai H."/>
        </authorList>
    </citation>
    <scope>NUCLEOTIDE SEQUENCE [LARGE SCALE GENOMIC DNA]</scope>
    <source>
        <strain evidence="2 3">YK-624</strain>
    </source>
</reference>
<name>A0A9P3G0C9_9APHY</name>
<dbReference type="Gene3D" id="3.40.630.30">
    <property type="match status" value="1"/>
</dbReference>
<dbReference type="InterPro" id="IPR053013">
    <property type="entry name" value="LAT"/>
</dbReference>
<sequence>MADLSSLSLYLATPEQLVESRRRTHVIWSRGLGMQEYLKRDELMDYEEHADNGKLMTWVLAPRDDSITLDFLCSCETYRRTAVVATPISLSPTFVVAYGVASVYTAPRHRGKGYAAHMMRLLHWVLAPASSLPPFPTQWGTPPKSPLQDARFSVLYSDIGEDFYLRAGPAPGHPGWTVVGAQSIQWAVPPLPDASSESSRWRWLGRDDCIDVWKLDAELMQADALALAHKKGRTVYTFLPDKGVGQFSIQRLMTLDKELRPIYPLEPWGVQLLGTKSLTFATWTFEPGTKIMVLTRLRSSAEDFPALLEALKFKAREIGFDTVETWNVPDELKELGERLGAKTSKRTDHMSATKWYGQDDAEWIFNEKFCWC</sequence>